<evidence type="ECO:0000313" key="2">
    <source>
        <dbReference type="EMBL" id="GFY38983.1"/>
    </source>
</evidence>
<evidence type="ECO:0000256" key="1">
    <source>
        <dbReference type="SAM" id="MobiDB-lite"/>
    </source>
</evidence>
<feature type="region of interest" description="Disordered" evidence="1">
    <location>
        <begin position="1"/>
        <end position="25"/>
    </location>
</feature>
<accession>A0A8X6WPI9</accession>
<dbReference type="AlphaFoldDB" id="A0A8X6WPI9"/>
<keyword evidence="3" id="KW-1185">Reference proteome</keyword>
<gene>
    <name evidence="2" type="ORF">TNIN_122011</name>
</gene>
<sequence length="100" mass="11397">MITFFSKQPPFPEGDDPLDIISQPSGQQCESECSWVIHHTTSPWGPFPSSYGTPSLGICFFVVQHIINKKSKMHLANVFITFNQKLTDIFSRAFQRIHIN</sequence>
<reference evidence="2" key="1">
    <citation type="submission" date="2020-08" db="EMBL/GenBank/DDBJ databases">
        <title>Multicomponent nature underlies the extraordinary mechanical properties of spider dragline silk.</title>
        <authorList>
            <person name="Kono N."/>
            <person name="Nakamura H."/>
            <person name="Mori M."/>
            <person name="Yoshida Y."/>
            <person name="Ohtoshi R."/>
            <person name="Malay A.D."/>
            <person name="Moran D.A.P."/>
            <person name="Tomita M."/>
            <person name="Numata K."/>
            <person name="Arakawa K."/>
        </authorList>
    </citation>
    <scope>NUCLEOTIDE SEQUENCE</scope>
</reference>
<comment type="caution">
    <text evidence="2">The sequence shown here is derived from an EMBL/GenBank/DDBJ whole genome shotgun (WGS) entry which is preliminary data.</text>
</comment>
<name>A0A8X6WPI9_9ARAC</name>
<proteinExistence type="predicted"/>
<evidence type="ECO:0000313" key="3">
    <source>
        <dbReference type="Proteomes" id="UP000886998"/>
    </source>
</evidence>
<dbReference type="EMBL" id="BMAV01001134">
    <property type="protein sequence ID" value="GFY38983.1"/>
    <property type="molecule type" value="Genomic_DNA"/>
</dbReference>
<dbReference type="Proteomes" id="UP000886998">
    <property type="component" value="Unassembled WGS sequence"/>
</dbReference>
<organism evidence="2 3">
    <name type="scientific">Trichonephila inaurata madagascariensis</name>
    <dbReference type="NCBI Taxonomy" id="2747483"/>
    <lineage>
        <taxon>Eukaryota</taxon>
        <taxon>Metazoa</taxon>
        <taxon>Ecdysozoa</taxon>
        <taxon>Arthropoda</taxon>
        <taxon>Chelicerata</taxon>
        <taxon>Arachnida</taxon>
        <taxon>Araneae</taxon>
        <taxon>Araneomorphae</taxon>
        <taxon>Entelegynae</taxon>
        <taxon>Araneoidea</taxon>
        <taxon>Nephilidae</taxon>
        <taxon>Trichonephila</taxon>
        <taxon>Trichonephila inaurata</taxon>
    </lineage>
</organism>
<protein>
    <submittedName>
        <fullName evidence="2">Uncharacterized protein</fullName>
    </submittedName>
</protein>